<accession>A0ABQ4GP10</accession>
<dbReference type="Proteomes" id="UP000660454">
    <property type="component" value="Unassembled WGS sequence"/>
</dbReference>
<dbReference type="EMBL" id="BOOF01000023">
    <property type="protein sequence ID" value="GIH63163.1"/>
    <property type="molecule type" value="Genomic_DNA"/>
</dbReference>
<sequence length="83" mass="8160">MVPLDAPAPGDAGAAATRDGTTAPSDGAQAVAAPTATAQIRAETDLTARTGVVVGVVVVTENGGRRCVDICLATLREAVAWSG</sequence>
<protein>
    <submittedName>
        <fullName evidence="2">Uncharacterized protein</fullName>
    </submittedName>
</protein>
<evidence type="ECO:0000256" key="1">
    <source>
        <dbReference type="SAM" id="MobiDB-lite"/>
    </source>
</evidence>
<gene>
    <name evidence="2" type="ORF">Msi02_39800</name>
</gene>
<reference evidence="2 3" key="1">
    <citation type="submission" date="2021-01" db="EMBL/GenBank/DDBJ databases">
        <title>Whole genome shotgun sequence of Microbispora siamensis NBRC 104113.</title>
        <authorList>
            <person name="Komaki H."/>
            <person name="Tamura T."/>
        </authorList>
    </citation>
    <scope>NUCLEOTIDE SEQUENCE [LARGE SCALE GENOMIC DNA]</scope>
    <source>
        <strain evidence="2 3">NBRC 104113</strain>
    </source>
</reference>
<organism evidence="2 3">
    <name type="scientific">Microbispora siamensis</name>
    <dbReference type="NCBI Taxonomy" id="564413"/>
    <lineage>
        <taxon>Bacteria</taxon>
        <taxon>Bacillati</taxon>
        <taxon>Actinomycetota</taxon>
        <taxon>Actinomycetes</taxon>
        <taxon>Streptosporangiales</taxon>
        <taxon>Streptosporangiaceae</taxon>
        <taxon>Microbispora</taxon>
    </lineage>
</organism>
<keyword evidence="3" id="KW-1185">Reference proteome</keyword>
<evidence type="ECO:0000313" key="2">
    <source>
        <dbReference type="EMBL" id="GIH63163.1"/>
    </source>
</evidence>
<proteinExistence type="predicted"/>
<name>A0ABQ4GP10_9ACTN</name>
<comment type="caution">
    <text evidence="2">The sequence shown here is derived from an EMBL/GenBank/DDBJ whole genome shotgun (WGS) entry which is preliminary data.</text>
</comment>
<evidence type="ECO:0000313" key="3">
    <source>
        <dbReference type="Proteomes" id="UP000660454"/>
    </source>
</evidence>
<feature type="region of interest" description="Disordered" evidence="1">
    <location>
        <begin position="1"/>
        <end position="30"/>
    </location>
</feature>